<evidence type="ECO:0000313" key="3">
    <source>
        <dbReference type="Proteomes" id="UP000592294"/>
    </source>
</evidence>
<evidence type="ECO:0000256" key="1">
    <source>
        <dbReference type="SAM" id="Phobius"/>
    </source>
</evidence>
<dbReference type="EMBL" id="JABZEO010000004">
    <property type="protein sequence ID" value="NVZ09167.1"/>
    <property type="molecule type" value="Genomic_DNA"/>
</dbReference>
<keyword evidence="1" id="KW-1133">Transmembrane helix</keyword>
<dbReference type="RefSeq" id="WP_176975929.1">
    <property type="nucleotide sequence ID" value="NZ_JABZEO010000004.1"/>
</dbReference>
<reference evidence="2 3" key="1">
    <citation type="submission" date="2020-06" db="EMBL/GenBank/DDBJ databases">
        <title>Whole-genome sequence of Allochromatium humboldtianum DSM 21881, type strain.</title>
        <authorList>
            <person name="Kyndt J.A."/>
            <person name="Meyer T.E."/>
        </authorList>
    </citation>
    <scope>NUCLEOTIDE SEQUENCE [LARGE SCALE GENOMIC DNA]</scope>
    <source>
        <strain evidence="2 3">DSM 21881</strain>
    </source>
</reference>
<dbReference type="PANTHER" id="PTHR35813">
    <property type="entry name" value="INNER MEMBRANE PROTEIN YBAN"/>
    <property type="match status" value="1"/>
</dbReference>
<feature type="transmembrane region" description="Helical" evidence="1">
    <location>
        <begin position="25"/>
        <end position="57"/>
    </location>
</feature>
<accession>A0A850RD02</accession>
<dbReference type="Proteomes" id="UP000592294">
    <property type="component" value="Unassembled WGS sequence"/>
</dbReference>
<sequence>MGTSNQDPTADAAPNARRRHHVYNVLAWICFGLGFVGMVVPLMPTTVFWICAAWLWLRSRPHRVRFLIEHPHFGESIRRFLEQGEICRTGKTAAVVGMAGSLVIWIALATPRWPFILLVGGILTLVALWILTRPEGQRRAPTPTRMAVTLDTGAWARPKPPANPPG</sequence>
<dbReference type="PANTHER" id="PTHR35813:SF1">
    <property type="entry name" value="INNER MEMBRANE PROTEIN YBAN"/>
    <property type="match status" value="1"/>
</dbReference>
<protein>
    <submittedName>
        <fullName evidence="2">YbaN family protein</fullName>
    </submittedName>
</protein>
<comment type="caution">
    <text evidence="2">The sequence shown here is derived from an EMBL/GenBank/DDBJ whole genome shotgun (WGS) entry which is preliminary data.</text>
</comment>
<proteinExistence type="predicted"/>
<evidence type="ECO:0000313" key="2">
    <source>
        <dbReference type="EMBL" id="NVZ09167.1"/>
    </source>
</evidence>
<organism evidence="2 3">
    <name type="scientific">Allochromatium humboldtianum</name>
    <dbReference type="NCBI Taxonomy" id="504901"/>
    <lineage>
        <taxon>Bacteria</taxon>
        <taxon>Pseudomonadati</taxon>
        <taxon>Pseudomonadota</taxon>
        <taxon>Gammaproteobacteria</taxon>
        <taxon>Chromatiales</taxon>
        <taxon>Chromatiaceae</taxon>
        <taxon>Allochromatium</taxon>
    </lineage>
</organism>
<keyword evidence="1" id="KW-0472">Membrane</keyword>
<dbReference type="Pfam" id="PF04304">
    <property type="entry name" value="DUF454"/>
    <property type="match status" value="1"/>
</dbReference>
<dbReference type="AlphaFoldDB" id="A0A850RD02"/>
<gene>
    <name evidence="2" type="ORF">HW932_07815</name>
</gene>
<feature type="transmembrane region" description="Helical" evidence="1">
    <location>
        <begin position="113"/>
        <end position="131"/>
    </location>
</feature>
<keyword evidence="1" id="KW-0812">Transmembrane</keyword>
<feature type="transmembrane region" description="Helical" evidence="1">
    <location>
        <begin position="89"/>
        <end position="107"/>
    </location>
</feature>
<dbReference type="GO" id="GO:0005886">
    <property type="term" value="C:plasma membrane"/>
    <property type="evidence" value="ECO:0007669"/>
    <property type="project" value="TreeGrafter"/>
</dbReference>
<name>A0A850RD02_9GAMM</name>
<dbReference type="InterPro" id="IPR007401">
    <property type="entry name" value="DUF454"/>
</dbReference>
<keyword evidence="3" id="KW-1185">Reference proteome</keyword>